<dbReference type="InterPro" id="IPR002818">
    <property type="entry name" value="DJ-1/PfpI"/>
</dbReference>
<sequence>MIRSLLGIAPIPTGEDAYRPSHLAIKKATSSKTDYQEIDYEKITGVNPYEGLGKKVLMLCTEEKLLEMKNGKKFSTGNHPVEMFVPMLHLENAGFDIDIATPTGKSVKIEMWAMPDEDKHVRTIFSKYAEQLENPINLAEFVQKDMENSTDYVGVFIPGGHGALLGLHDDKNVGKLLRWVYEKDLYTMVICHGPAALLSLADKEGKDSFIYNGYEIVAFPDVADGLLPYIGYLPGKLPWKFGKKLNDLGISIVNVADNERCHVDRKLISGASPLAANKFGETIVKELLKTVQTFKDKTKVVPQDVVNTPKDKEGMPKPKNPIVQPQNENKPNFDKENKGKDNKSNYGFDEVH</sequence>
<dbReference type="Proteomes" id="UP000251835">
    <property type="component" value="Unassembled WGS sequence"/>
</dbReference>
<name>A0A7L4UQ78_BALHA</name>
<keyword evidence="4" id="KW-1185">Reference proteome</keyword>
<reference evidence="3 4" key="1">
    <citation type="submission" date="2018-05" db="EMBL/GenBank/DDBJ databases">
        <title>Genomic Encyclopedia of Type Strains, Phase IV (KMG-IV): sequencing the most valuable type-strain genomes for metagenomic binning, comparative biology and taxonomic classification.</title>
        <authorList>
            <person name="Goeker M."/>
        </authorList>
    </citation>
    <scope>NUCLEOTIDE SEQUENCE [LARGE SCALE GENOMIC DNA]</scope>
    <source>
        <strain evidence="3 4">DSM 28579</strain>
    </source>
</reference>
<comment type="caution">
    <text evidence="3">The sequence shown here is derived from an EMBL/GenBank/DDBJ whole genome shotgun (WGS) entry which is preliminary data.</text>
</comment>
<dbReference type="PANTHER" id="PTHR48094:SF20">
    <property type="entry name" value="PROTEIN_NUCLEIC ACID DEGLYCASE 1"/>
    <property type="match status" value="1"/>
</dbReference>
<dbReference type="PANTHER" id="PTHR48094">
    <property type="entry name" value="PROTEIN/NUCLEIC ACID DEGLYCASE DJ-1-RELATED"/>
    <property type="match status" value="1"/>
</dbReference>
<dbReference type="SUPFAM" id="SSF52317">
    <property type="entry name" value="Class I glutamine amidotransferase-like"/>
    <property type="match status" value="1"/>
</dbReference>
<protein>
    <submittedName>
        <fullName evidence="3">Molecular chaperone Hsp31 and glyoxalase 3</fullName>
    </submittedName>
</protein>
<dbReference type="InterPro" id="IPR050325">
    <property type="entry name" value="Prot/Nucl_acid_deglycase"/>
</dbReference>
<proteinExistence type="predicted"/>
<dbReference type="EMBL" id="QENZ01000003">
    <property type="protein sequence ID" value="PVX51935.1"/>
    <property type="molecule type" value="Genomic_DNA"/>
</dbReference>
<dbReference type="AlphaFoldDB" id="A0A7L4UQ78"/>
<gene>
    <name evidence="3" type="ORF">C7377_0229</name>
</gene>
<feature type="region of interest" description="Disordered" evidence="1">
    <location>
        <begin position="302"/>
        <end position="352"/>
    </location>
</feature>
<dbReference type="GO" id="GO:0019243">
    <property type="term" value="P:methylglyoxal catabolic process to D-lactate via S-lactoyl-glutathione"/>
    <property type="evidence" value="ECO:0007669"/>
    <property type="project" value="TreeGrafter"/>
</dbReference>
<accession>A0A7L4UQ78</accession>
<feature type="compositionally biased region" description="Basic and acidic residues" evidence="1">
    <location>
        <begin position="331"/>
        <end position="352"/>
    </location>
</feature>
<evidence type="ECO:0000256" key="1">
    <source>
        <dbReference type="SAM" id="MobiDB-lite"/>
    </source>
</evidence>
<organism evidence="3 4">
    <name type="scientific">Balneicella halophila</name>
    <dbReference type="NCBI Taxonomy" id="1537566"/>
    <lineage>
        <taxon>Bacteria</taxon>
        <taxon>Pseudomonadati</taxon>
        <taxon>Bacteroidota</taxon>
        <taxon>Bacteroidia</taxon>
        <taxon>Bacteroidales</taxon>
        <taxon>Balneicellaceae</taxon>
        <taxon>Balneicella</taxon>
    </lineage>
</organism>
<dbReference type="OrthoDB" id="9792284at2"/>
<evidence type="ECO:0000313" key="4">
    <source>
        <dbReference type="Proteomes" id="UP000251835"/>
    </source>
</evidence>
<feature type="domain" description="DJ-1/PfpI" evidence="2">
    <location>
        <begin position="80"/>
        <end position="200"/>
    </location>
</feature>
<dbReference type="GO" id="GO:0019172">
    <property type="term" value="F:glyoxalase III activity"/>
    <property type="evidence" value="ECO:0007669"/>
    <property type="project" value="TreeGrafter"/>
</dbReference>
<evidence type="ECO:0000259" key="2">
    <source>
        <dbReference type="Pfam" id="PF01965"/>
    </source>
</evidence>
<dbReference type="InterPro" id="IPR029062">
    <property type="entry name" value="Class_I_gatase-like"/>
</dbReference>
<dbReference type="Gene3D" id="3.40.50.880">
    <property type="match status" value="1"/>
</dbReference>
<dbReference type="GO" id="GO:0005737">
    <property type="term" value="C:cytoplasm"/>
    <property type="evidence" value="ECO:0007669"/>
    <property type="project" value="TreeGrafter"/>
</dbReference>
<dbReference type="Pfam" id="PF01965">
    <property type="entry name" value="DJ-1_PfpI"/>
    <property type="match status" value="1"/>
</dbReference>
<evidence type="ECO:0000313" key="3">
    <source>
        <dbReference type="EMBL" id="PVX51935.1"/>
    </source>
</evidence>
<dbReference type="RefSeq" id="WP_116495503.1">
    <property type="nucleotide sequence ID" value="NZ_QENZ01000003.1"/>
</dbReference>